<dbReference type="RefSeq" id="WP_341673943.1">
    <property type="nucleotide sequence ID" value="NZ_JBBYHV010000002.1"/>
</dbReference>
<comment type="caution">
    <text evidence="2">The sequence shown here is derived from an EMBL/GenBank/DDBJ whole genome shotgun (WGS) entry which is preliminary data.</text>
</comment>
<evidence type="ECO:0000313" key="3">
    <source>
        <dbReference type="Proteomes" id="UP001497045"/>
    </source>
</evidence>
<dbReference type="EMBL" id="JBBYHV010000002">
    <property type="protein sequence ID" value="MEL1251390.1"/>
    <property type="molecule type" value="Genomic_DNA"/>
</dbReference>
<evidence type="ECO:0000256" key="1">
    <source>
        <dbReference type="SAM" id="MobiDB-lite"/>
    </source>
</evidence>
<feature type="compositionally biased region" description="Basic residues" evidence="1">
    <location>
        <begin position="62"/>
        <end position="82"/>
    </location>
</feature>
<feature type="region of interest" description="Disordered" evidence="1">
    <location>
        <begin position="62"/>
        <end position="95"/>
    </location>
</feature>
<protein>
    <recommendedName>
        <fullName evidence="4">Histone H1</fullName>
    </recommendedName>
</protein>
<gene>
    <name evidence="2" type="ORF">AAEO60_12000</name>
</gene>
<name>A0ABU9IG48_9SPHN</name>
<sequence length="95" mass="10222">MAKKQTPDPHDAANENAAVDQDALALEALAEGVLQREFRPRASSVRRLAEGVLALRADLKKARKKAKAAAPKTGKKKNKKLAKIPGQKTGQKKGK</sequence>
<dbReference type="Proteomes" id="UP001497045">
    <property type="component" value="Unassembled WGS sequence"/>
</dbReference>
<reference evidence="2 3" key="1">
    <citation type="submission" date="2024-04" db="EMBL/GenBank/DDBJ databases">
        <title>Aurantiacibacter sp. DGU6 16S ribosomal RNA gene Genome sequencing and assembly.</title>
        <authorList>
            <person name="Park S."/>
        </authorList>
    </citation>
    <scope>NUCLEOTIDE SEQUENCE [LARGE SCALE GENOMIC DNA]</scope>
    <source>
        <strain evidence="2 3">DGU6</strain>
    </source>
</reference>
<proteinExistence type="predicted"/>
<evidence type="ECO:0000313" key="2">
    <source>
        <dbReference type="EMBL" id="MEL1251390.1"/>
    </source>
</evidence>
<evidence type="ECO:0008006" key="4">
    <source>
        <dbReference type="Google" id="ProtNLM"/>
    </source>
</evidence>
<organism evidence="2 3">
    <name type="scientific">Aurantiacibacter gilvus</name>
    <dbReference type="NCBI Taxonomy" id="3139141"/>
    <lineage>
        <taxon>Bacteria</taxon>
        <taxon>Pseudomonadati</taxon>
        <taxon>Pseudomonadota</taxon>
        <taxon>Alphaproteobacteria</taxon>
        <taxon>Sphingomonadales</taxon>
        <taxon>Erythrobacteraceae</taxon>
        <taxon>Aurantiacibacter</taxon>
    </lineage>
</organism>
<keyword evidence="3" id="KW-1185">Reference proteome</keyword>
<accession>A0ABU9IG48</accession>